<dbReference type="PANTHER" id="PTHR33643:SF1">
    <property type="entry name" value="UREASE ACCESSORY PROTEIN D"/>
    <property type="match status" value="1"/>
</dbReference>
<keyword evidence="3" id="KW-0963">Cytoplasm</keyword>
<evidence type="ECO:0000313" key="4">
    <source>
        <dbReference type="EMBL" id="EMZ19686.1"/>
    </source>
</evidence>
<reference evidence="4 5" key="1">
    <citation type="journal article" date="2014" name="Genome Announc.">
        <title>Draft genome sequences of the altered schaedler flora, a defined bacterial community from gnotobiotic mice.</title>
        <authorList>
            <person name="Wannemuehler M.J."/>
            <person name="Overstreet A.M."/>
            <person name="Ward D.V."/>
            <person name="Phillips G.J."/>
        </authorList>
    </citation>
    <scope>NUCLEOTIDE SEQUENCE [LARGE SCALE GENOMIC DNA]</scope>
    <source>
        <strain evidence="4 5">ASF492</strain>
    </source>
</reference>
<dbReference type="Proteomes" id="UP000012589">
    <property type="component" value="Unassembled WGS sequence"/>
</dbReference>
<dbReference type="HOGENOM" id="CLU_056339_6_1_9"/>
<dbReference type="GO" id="GO:0005737">
    <property type="term" value="C:cytoplasm"/>
    <property type="evidence" value="ECO:0007669"/>
    <property type="project" value="UniProtKB-SubCell"/>
</dbReference>
<dbReference type="GO" id="GO:0016151">
    <property type="term" value="F:nickel cation binding"/>
    <property type="evidence" value="ECO:0007669"/>
    <property type="project" value="UniProtKB-UniRule"/>
</dbReference>
<keyword evidence="5" id="KW-1185">Reference proteome</keyword>
<dbReference type="AlphaFoldDB" id="N1ZUT8"/>
<dbReference type="eggNOG" id="COG0829">
    <property type="taxonomic scope" value="Bacteria"/>
</dbReference>
<comment type="subcellular location">
    <subcellularLocation>
        <location evidence="3">Cytoplasm</location>
    </subcellularLocation>
</comment>
<protein>
    <recommendedName>
        <fullName evidence="3">Urease accessory protein UreD</fullName>
    </recommendedName>
</protein>
<dbReference type="PATRIC" id="fig|1235802.3.peg.5667"/>
<proteinExistence type="inferred from homology"/>
<comment type="similarity">
    <text evidence="1 3">Belongs to the UreD family.</text>
</comment>
<name>N1ZUT8_9FIRM</name>
<keyword evidence="3" id="KW-0996">Nickel insertion</keyword>
<comment type="subunit">
    <text evidence="3">UreD, UreF and UreG form a complex that acts as a GTP-hydrolysis-dependent molecular chaperone, activating the urease apoprotein by helping to assemble the nickel containing metallocenter of UreC. The UreE protein probably delivers the nickel.</text>
</comment>
<sequence length="260" mass="30012">MNNQFGKLSKLHIRTAYREGKTILEDVSFTAPFKIMHPFYEKKDFMTVMLLTASAGIMAGDRQEIDVCVKENSNMEFVSQAYEKIHQMEGDCAKRHVHLTVGDNACLHYMPLPAIPFAGSDYRCTVNVELENETSQFVFSEILSCGRIAHGEEFQYRRFQNRICIYQGGRIVYRDYACYEPERMDMRNFGMYEGFTHLANMVICNKQKPEDWVRQVRELLDNSKNMQGGVTRTSAGHIALRILGRNAHKLTEITEKILTL</sequence>
<comment type="function">
    <text evidence="3">Required for maturation of urease via the functional incorporation of the urease nickel metallocenter.</text>
</comment>
<dbReference type="InterPro" id="IPR002669">
    <property type="entry name" value="UreD"/>
</dbReference>
<evidence type="ECO:0000256" key="2">
    <source>
        <dbReference type="ARBA" id="ARBA00023186"/>
    </source>
</evidence>
<comment type="caution">
    <text evidence="4">The sequence shown here is derived from an EMBL/GenBank/DDBJ whole genome shotgun (WGS) entry which is preliminary data.</text>
</comment>
<dbReference type="HAMAP" id="MF_01384">
    <property type="entry name" value="UreD"/>
    <property type="match status" value="1"/>
</dbReference>
<dbReference type="Pfam" id="PF01774">
    <property type="entry name" value="UreD"/>
    <property type="match status" value="1"/>
</dbReference>
<accession>N1ZUT8</accession>
<dbReference type="STRING" id="1235802.C823_05370"/>
<dbReference type="OrthoDB" id="5328682at2"/>
<keyword evidence="2 3" id="KW-0143">Chaperone</keyword>
<evidence type="ECO:0000256" key="3">
    <source>
        <dbReference type="HAMAP-Rule" id="MF_01384"/>
    </source>
</evidence>
<gene>
    <name evidence="3" type="primary">ureD</name>
    <name evidence="4" type="ORF">C823_05370</name>
</gene>
<dbReference type="PANTHER" id="PTHR33643">
    <property type="entry name" value="UREASE ACCESSORY PROTEIN D"/>
    <property type="match status" value="1"/>
</dbReference>
<dbReference type="EMBL" id="AQFT01000159">
    <property type="protein sequence ID" value="EMZ19686.1"/>
    <property type="molecule type" value="Genomic_DNA"/>
</dbReference>
<evidence type="ECO:0000256" key="1">
    <source>
        <dbReference type="ARBA" id="ARBA00007177"/>
    </source>
</evidence>
<organism evidence="4 5">
    <name type="scientific">Eubacterium plexicaudatum ASF492</name>
    <dbReference type="NCBI Taxonomy" id="1235802"/>
    <lineage>
        <taxon>Bacteria</taxon>
        <taxon>Bacillati</taxon>
        <taxon>Bacillota</taxon>
        <taxon>Clostridia</taxon>
        <taxon>Eubacteriales</taxon>
        <taxon>Eubacteriaceae</taxon>
        <taxon>Eubacterium</taxon>
    </lineage>
</organism>
<evidence type="ECO:0000313" key="5">
    <source>
        <dbReference type="Proteomes" id="UP000012589"/>
    </source>
</evidence>